<dbReference type="AlphaFoldDB" id="A0A6C0H2G5"/>
<protein>
    <recommendedName>
        <fullName evidence="1">RNase III domain-containing protein</fullName>
    </recommendedName>
</protein>
<dbReference type="SMART" id="SM00535">
    <property type="entry name" value="RIBOc"/>
    <property type="match status" value="1"/>
</dbReference>
<reference evidence="2" key="1">
    <citation type="journal article" date="2020" name="Nature">
        <title>Giant virus diversity and host interactions through global metagenomics.</title>
        <authorList>
            <person name="Schulz F."/>
            <person name="Roux S."/>
            <person name="Paez-Espino D."/>
            <person name="Jungbluth S."/>
            <person name="Walsh D.A."/>
            <person name="Denef V.J."/>
            <person name="McMahon K.D."/>
            <person name="Konstantinidis K.T."/>
            <person name="Eloe-Fadrosh E.A."/>
            <person name="Kyrpides N.C."/>
            <person name="Woyke T."/>
        </authorList>
    </citation>
    <scope>NUCLEOTIDE SEQUENCE</scope>
    <source>
        <strain evidence="2">GVMAG-M-3300023179-62</strain>
    </source>
</reference>
<feature type="domain" description="RNase III" evidence="1">
    <location>
        <begin position="15"/>
        <end position="153"/>
    </location>
</feature>
<dbReference type="GO" id="GO:0004525">
    <property type="term" value="F:ribonuclease III activity"/>
    <property type="evidence" value="ECO:0007669"/>
    <property type="project" value="InterPro"/>
</dbReference>
<dbReference type="GO" id="GO:0006396">
    <property type="term" value="P:RNA processing"/>
    <property type="evidence" value="ECO:0007669"/>
    <property type="project" value="InterPro"/>
</dbReference>
<evidence type="ECO:0000259" key="1">
    <source>
        <dbReference type="PROSITE" id="PS50142"/>
    </source>
</evidence>
<dbReference type="EMBL" id="MN739858">
    <property type="protein sequence ID" value="QHT74742.1"/>
    <property type="molecule type" value="Genomic_DNA"/>
</dbReference>
<dbReference type="CDD" id="cd00593">
    <property type="entry name" value="RIBOc"/>
    <property type="match status" value="1"/>
</dbReference>
<accession>A0A6C0H2G5</accession>
<proteinExistence type="predicted"/>
<evidence type="ECO:0000313" key="2">
    <source>
        <dbReference type="EMBL" id="QHT74742.1"/>
    </source>
</evidence>
<dbReference type="InterPro" id="IPR036389">
    <property type="entry name" value="RNase_III_sf"/>
</dbReference>
<sequence length="338" mass="39219">MDDSNLYQGSRGEDFNELIRNLLIRGKLKDKYIKILTSPESMKLYGNAFTAASDTHPEDNYERFEQIGDVAASHFIVNYVYRRFKQLDCTDGVKVVARLRINYGAKKSFSKIAEDLGFWDFITGPINGVIHNRKYRSRHRKDLLEDVFEAFLGCTEYLLDNEFRYGVGYAIVYDILTSIFNEKHMSLEYEDLVDNKTQLKETFDKIEFGKELGTLVYINTGGGSVDISKHEQHVCQIYRAPPGVSTDIPKFNPQKRPPSRPWLWVPQESRYHNTDWKFLSTATAGTKNESQQKAAAIAIQELKNGIKMGTFIRDGRQYDDIRKYYKQPPPEYEFFCKK</sequence>
<dbReference type="InterPro" id="IPR000999">
    <property type="entry name" value="RNase_III_dom"/>
</dbReference>
<name>A0A6C0H2G5_9ZZZZ</name>
<dbReference type="PROSITE" id="PS50142">
    <property type="entry name" value="RNASE_3_2"/>
    <property type="match status" value="1"/>
</dbReference>
<dbReference type="Pfam" id="PF00636">
    <property type="entry name" value="Ribonuclease_3"/>
    <property type="match status" value="1"/>
</dbReference>
<dbReference type="SUPFAM" id="SSF69065">
    <property type="entry name" value="RNase III domain-like"/>
    <property type="match status" value="1"/>
</dbReference>
<dbReference type="Gene3D" id="1.10.1520.10">
    <property type="entry name" value="Ribonuclease III domain"/>
    <property type="match status" value="1"/>
</dbReference>
<organism evidence="2">
    <name type="scientific">viral metagenome</name>
    <dbReference type="NCBI Taxonomy" id="1070528"/>
    <lineage>
        <taxon>unclassified sequences</taxon>
        <taxon>metagenomes</taxon>
        <taxon>organismal metagenomes</taxon>
    </lineage>
</organism>